<keyword evidence="10" id="KW-1185">Reference proteome</keyword>
<evidence type="ECO:0000256" key="3">
    <source>
        <dbReference type="ARBA" id="ARBA00022630"/>
    </source>
</evidence>
<organism evidence="9 10">
    <name type="scientific">Actinomycetospora atypica</name>
    <dbReference type="NCBI Taxonomy" id="1290095"/>
    <lineage>
        <taxon>Bacteria</taxon>
        <taxon>Bacillati</taxon>
        <taxon>Actinomycetota</taxon>
        <taxon>Actinomycetes</taxon>
        <taxon>Pseudonocardiales</taxon>
        <taxon>Pseudonocardiaceae</taxon>
        <taxon>Actinomycetospora</taxon>
    </lineage>
</organism>
<dbReference type="Proteomes" id="UP001595947">
    <property type="component" value="Unassembled WGS sequence"/>
</dbReference>
<comment type="cofactor">
    <cofactor evidence="1">
        <name>FAD</name>
        <dbReference type="ChEBI" id="CHEBI:57692"/>
    </cofactor>
</comment>
<evidence type="ECO:0000256" key="4">
    <source>
        <dbReference type="ARBA" id="ARBA00022827"/>
    </source>
</evidence>
<feature type="non-terminal residue" evidence="9">
    <location>
        <position position="168"/>
    </location>
</feature>
<dbReference type="EMBL" id="JBHSIV010000123">
    <property type="protein sequence ID" value="MFC5066391.1"/>
    <property type="molecule type" value="Genomic_DNA"/>
</dbReference>
<proteinExistence type="inferred from homology"/>
<dbReference type="InterPro" id="IPR050775">
    <property type="entry name" value="FAD-binding_Monooxygenases"/>
</dbReference>
<keyword evidence="5" id="KW-0521">NADP</keyword>
<evidence type="ECO:0000256" key="1">
    <source>
        <dbReference type="ARBA" id="ARBA00001974"/>
    </source>
</evidence>
<protein>
    <submittedName>
        <fullName evidence="9">Monooxygenase</fullName>
    </submittedName>
</protein>
<reference evidence="10" key="1">
    <citation type="journal article" date="2019" name="Int. J. Syst. Evol. Microbiol.">
        <title>The Global Catalogue of Microorganisms (GCM) 10K type strain sequencing project: providing services to taxonomists for standard genome sequencing and annotation.</title>
        <authorList>
            <consortium name="The Broad Institute Genomics Platform"/>
            <consortium name="The Broad Institute Genome Sequencing Center for Infectious Disease"/>
            <person name="Wu L."/>
            <person name="Ma J."/>
        </authorList>
    </citation>
    <scope>NUCLEOTIDE SEQUENCE [LARGE SCALE GENOMIC DNA]</scope>
    <source>
        <strain evidence="10">CGMCC 4.7093</strain>
    </source>
</reference>
<dbReference type="InterPro" id="IPR020946">
    <property type="entry name" value="Flavin_mOase-like"/>
</dbReference>
<feature type="non-terminal residue" evidence="9">
    <location>
        <position position="1"/>
    </location>
</feature>
<keyword evidence="7 9" id="KW-0503">Monooxygenase</keyword>
<dbReference type="Pfam" id="PF00743">
    <property type="entry name" value="FMO-like"/>
    <property type="match status" value="1"/>
</dbReference>
<comment type="caution">
    <text evidence="9">The sequence shown here is derived from an EMBL/GenBank/DDBJ whole genome shotgun (WGS) entry which is preliminary data.</text>
</comment>
<evidence type="ECO:0000256" key="2">
    <source>
        <dbReference type="ARBA" id="ARBA00010139"/>
    </source>
</evidence>
<name>A0ABV9YUR3_9PSEU</name>
<feature type="region of interest" description="Disordered" evidence="8">
    <location>
        <begin position="148"/>
        <end position="168"/>
    </location>
</feature>
<evidence type="ECO:0000256" key="7">
    <source>
        <dbReference type="ARBA" id="ARBA00023033"/>
    </source>
</evidence>
<evidence type="ECO:0000256" key="8">
    <source>
        <dbReference type="SAM" id="MobiDB-lite"/>
    </source>
</evidence>
<keyword evidence="4" id="KW-0274">FAD</keyword>
<evidence type="ECO:0000256" key="5">
    <source>
        <dbReference type="ARBA" id="ARBA00022857"/>
    </source>
</evidence>
<accession>A0ABV9YUR3</accession>
<dbReference type="PANTHER" id="PTHR43098">
    <property type="entry name" value="L-ORNITHINE N(5)-MONOOXYGENASE-RELATED"/>
    <property type="match status" value="1"/>
</dbReference>
<keyword evidence="6" id="KW-0560">Oxidoreductase</keyword>
<dbReference type="InterPro" id="IPR036188">
    <property type="entry name" value="FAD/NAD-bd_sf"/>
</dbReference>
<dbReference type="PANTHER" id="PTHR43098:SF4">
    <property type="entry name" value="BLR3857 PROTEIN"/>
    <property type="match status" value="1"/>
</dbReference>
<evidence type="ECO:0000256" key="6">
    <source>
        <dbReference type="ARBA" id="ARBA00023002"/>
    </source>
</evidence>
<sequence>RHRYSYAEELLEHSQRIGKTYGLYEKALFQTFITGAAWQEDESRWLVTTDHGDRLTADFLVLACGRQSLPKLPRIPGIETYQGHTFHTSRWDYAYTGGDNSGNLTGLKDKRVGIIGTGATALQAVPHLAEGAQELLVFQRTPSTVGVRGQCETGPDWVDTSEPGWQRR</sequence>
<dbReference type="Gene3D" id="3.50.50.60">
    <property type="entry name" value="FAD/NAD(P)-binding domain"/>
    <property type="match status" value="1"/>
</dbReference>
<keyword evidence="3" id="KW-0285">Flavoprotein</keyword>
<dbReference type="SUPFAM" id="SSF51905">
    <property type="entry name" value="FAD/NAD(P)-binding domain"/>
    <property type="match status" value="1"/>
</dbReference>
<evidence type="ECO:0000313" key="9">
    <source>
        <dbReference type="EMBL" id="MFC5066391.1"/>
    </source>
</evidence>
<evidence type="ECO:0000313" key="10">
    <source>
        <dbReference type="Proteomes" id="UP001595947"/>
    </source>
</evidence>
<gene>
    <name evidence="9" type="ORF">ACFPBZ_29600</name>
</gene>
<comment type="similarity">
    <text evidence="2">Belongs to the FAD-binding monooxygenase family.</text>
</comment>
<dbReference type="GO" id="GO:0004497">
    <property type="term" value="F:monooxygenase activity"/>
    <property type="evidence" value="ECO:0007669"/>
    <property type="project" value="UniProtKB-KW"/>
</dbReference>